<dbReference type="InterPro" id="IPR014957">
    <property type="entry name" value="IDEAL_dom"/>
</dbReference>
<feature type="domain" description="IDEAL" evidence="1">
    <location>
        <begin position="65"/>
        <end position="100"/>
    </location>
</feature>
<name>A0A023DJX7_9BACL</name>
<reference evidence="2 3" key="1">
    <citation type="submission" date="2014-04" db="EMBL/GenBank/DDBJ databases">
        <title>Whole genome shotgun sequence of Geobacillus caldoxylosilyticus NBRC 107762.</title>
        <authorList>
            <person name="Hosoyama A."/>
            <person name="Hosoyama Y."/>
            <person name="Katano-Makiyama Y."/>
            <person name="Tsuchikane K."/>
            <person name="Ohji S."/>
            <person name="Ichikawa N."/>
            <person name="Yamazoe A."/>
            <person name="Fujita N."/>
        </authorList>
    </citation>
    <scope>NUCLEOTIDE SEQUENCE [LARGE SCALE GENOMIC DNA]</scope>
    <source>
        <strain evidence="2 3">NBRC 107762</strain>
    </source>
</reference>
<evidence type="ECO:0000259" key="1">
    <source>
        <dbReference type="SMART" id="SM00914"/>
    </source>
</evidence>
<dbReference type="RefSeq" id="WP_042411931.1">
    <property type="nucleotide sequence ID" value="NZ_BAWO01000076.1"/>
</dbReference>
<sequence>MDAIHHSPVEVGDWVKGKTKNGELIYGYVETVNSLQGTVKIKVMDCDNEQIIGKTVETLKHWVKKLPISIFDNEEAIKALIDLALLTKDERWFMELSDQLKSIRQVAKESEMKNTTHPSFKNRLGTCGMKDEC</sequence>
<dbReference type="InterPro" id="IPR027393">
    <property type="entry name" value="Virus_scaffolding_prot_C"/>
</dbReference>
<dbReference type="Pfam" id="PF08858">
    <property type="entry name" value="IDEAL"/>
    <property type="match status" value="1"/>
</dbReference>
<comment type="caution">
    <text evidence="2">The sequence shown here is derived from an EMBL/GenBank/DDBJ whole genome shotgun (WGS) entry which is preliminary data.</text>
</comment>
<dbReference type="OrthoDB" id="2427704at2"/>
<dbReference type="SMART" id="SM00914">
    <property type="entry name" value="IDEAL"/>
    <property type="match status" value="1"/>
</dbReference>
<keyword evidence="3" id="KW-1185">Reference proteome</keyword>
<dbReference type="AlphaFoldDB" id="A0A023DJX7"/>
<accession>A0A023DJX7</accession>
<organism evidence="2 3">
    <name type="scientific">Parageobacillus caldoxylosilyticus NBRC 107762</name>
    <dbReference type="NCBI Taxonomy" id="1220594"/>
    <lineage>
        <taxon>Bacteria</taxon>
        <taxon>Bacillati</taxon>
        <taxon>Bacillota</taxon>
        <taxon>Bacilli</taxon>
        <taxon>Bacillales</taxon>
        <taxon>Anoxybacillaceae</taxon>
        <taxon>Saccharococcus</taxon>
    </lineage>
</organism>
<evidence type="ECO:0000313" key="3">
    <source>
        <dbReference type="Proteomes" id="UP000023561"/>
    </source>
</evidence>
<protein>
    <recommendedName>
        <fullName evidence="1">IDEAL domain-containing protein</fullName>
    </recommendedName>
</protein>
<dbReference type="Proteomes" id="UP000023561">
    <property type="component" value="Unassembled WGS sequence"/>
</dbReference>
<proteinExistence type="predicted"/>
<dbReference type="Gene3D" id="4.10.810.10">
    <property type="entry name" value="Virus Scaffolding Protein, Chain A"/>
    <property type="match status" value="1"/>
</dbReference>
<evidence type="ECO:0000313" key="2">
    <source>
        <dbReference type="EMBL" id="GAJ41572.1"/>
    </source>
</evidence>
<dbReference type="EMBL" id="BAWO01000076">
    <property type="protein sequence ID" value="GAJ41572.1"/>
    <property type="molecule type" value="Genomic_DNA"/>
</dbReference>
<gene>
    <name evidence="2" type="ORF">GCA01S_076_00140</name>
</gene>